<dbReference type="PANTHER" id="PTHR43326:SF1">
    <property type="entry name" value="METHIONINE--TRNA LIGASE, MITOCHONDRIAL"/>
    <property type="match status" value="1"/>
</dbReference>
<dbReference type="RefSeq" id="XP_037490685.1">
    <property type="nucleotide sequence ID" value="XM_037634603.1"/>
</dbReference>
<feature type="domain" description="Methionyl/Leucyl tRNA synthetase" evidence="9">
    <location>
        <begin position="140"/>
        <end position="390"/>
    </location>
</feature>
<dbReference type="Gene3D" id="3.40.50.620">
    <property type="entry name" value="HUPs"/>
    <property type="match status" value="2"/>
</dbReference>
<keyword evidence="8" id="KW-0732">Signal</keyword>
<dbReference type="GO" id="GO:0005524">
    <property type="term" value="F:ATP binding"/>
    <property type="evidence" value="ECO:0007669"/>
    <property type="project" value="UniProtKB-KW"/>
</dbReference>
<dbReference type="InterPro" id="IPR009080">
    <property type="entry name" value="tRNAsynth_Ia_anticodon-bd"/>
</dbReference>
<dbReference type="Gene3D" id="1.10.730.10">
    <property type="entry name" value="Isoleucyl-tRNA Synthetase, Domain 1"/>
    <property type="match status" value="1"/>
</dbReference>
<evidence type="ECO:0000313" key="10">
    <source>
        <dbReference type="EMBL" id="VEV57640.1"/>
    </source>
</evidence>
<evidence type="ECO:0000313" key="11">
    <source>
        <dbReference type="Proteomes" id="UP000290582"/>
    </source>
</evidence>
<dbReference type="Pfam" id="PF09334">
    <property type="entry name" value="tRNA-synt_1g"/>
    <property type="match status" value="2"/>
</dbReference>
<sequence>MKFFFLFFEICLIIKICNGLNKNSCIGSLHFESIKNVFPSFFSKIKREKYNLKNNNLLKTDLKKKQNIYQFLCAGDKQYVLGRNSHIINIEKKKKKNEKIKKLSNSVENGELTNTNEWCNKNIKEVFDYVKKNDGNKKGVVITTPIYYGNDKPHIGHAYCNVLVDVIYRFEKIKDKENKKKIIFFSGMDEHGLKIDNKTKELNMDKNNYLNNISGYYKKMNEMLNVDVNLFYRTSNIFHKTFVQNVWKYLLSKGYIYKDIYKGYYNISEERYLSDREVEKMKNEKNSMTMNNIIYIEEENSYFFDVNKFKDFLINFYKMNENILFPSYLKKEIEYHIENDFKNVCISRYNTEWGIKIPGEEKGTIYVWFEALLSYISSVMYVIKQFENEKDELSQINSTSSTNPTQGEEDIVCTYEDILSLVNTCSSVDSRENDTNLDKIKMVDKSCSRELFEKLWNPYIQVIGKDILKFHGILYICLLNSLGIKIPEHILCHGLIKNDNQKMSKSLNNIVSPFTLLEKYNKDVIRLYFIGSGNIYEDKNFKDKNLEAFELFLRNSVGNLLYRIVSLCIENNYKIIKKNDLFKFTILNEFKNCKTNLIKLFENMEYPLLLEKLMILVKKINKYFVHNEPWNKLYDSINFNLIIYETFECIKFFSIFIYPFIPNVSLAILKNIGFEEIDHDSVSIDMLNEETDKFVLKNLVKIV</sequence>
<dbReference type="InterPro" id="IPR023457">
    <property type="entry name" value="Met-tRNA_synth_2"/>
</dbReference>
<dbReference type="SUPFAM" id="SSF47323">
    <property type="entry name" value="Anticodon-binding domain of a subclass of class I aminoacyl-tRNA synthetases"/>
    <property type="match status" value="1"/>
</dbReference>
<keyword evidence="2 7" id="KW-0436">Ligase</keyword>
<dbReference type="SUPFAM" id="SSF52374">
    <property type="entry name" value="Nucleotidylyl transferase"/>
    <property type="match status" value="1"/>
</dbReference>
<evidence type="ECO:0000256" key="8">
    <source>
        <dbReference type="SAM" id="SignalP"/>
    </source>
</evidence>
<evidence type="ECO:0000256" key="4">
    <source>
        <dbReference type="ARBA" id="ARBA00022840"/>
    </source>
</evidence>
<dbReference type="InterPro" id="IPR014729">
    <property type="entry name" value="Rossmann-like_a/b/a_fold"/>
</dbReference>
<feature type="chain" id="PRO_5019130386" description="methionine--tRNA ligase" evidence="8">
    <location>
        <begin position="20"/>
        <end position="703"/>
    </location>
</feature>
<dbReference type="InterPro" id="IPR033911">
    <property type="entry name" value="MetRS_core"/>
</dbReference>
<evidence type="ECO:0000256" key="7">
    <source>
        <dbReference type="RuleBase" id="RU363039"/>
    </source>
</evidence>
<feature type="domain" description="Methionyl/Leucyl tRNA synthetase" evidence="9">
    <location>
        <begin position="444"/>
        <end position="564"/>
    </location>
</feature>
<dbReference type="GO" id="GO:0006431">
    <property type="term" value="P:methionyl-tRNA aminoacylation"/>
    <property type="evidence" value="ECO:0007669"/>
    <property type="project" value="InterPro"/>
</dbReference>
<dbReference type="EMBL" id="LR215068">
    <property type="protein sequence ID" value="VEV57640.1"/>
    <property type="molecule type" value="Genomic_DNA"/>
</dbReference>
<dbReference type="KEGG" id="pvv:PVVCY_1200390"/>
<dbReference type="PANTHER" id="PTHR43326">
    <property type="entry name" value="METHIONYL-TRNA SYNTHETASE"/>
    <property type="match status" value="1"/>
</dbReference>
<feature type="signal peptide" evidence="8">
    <location>
        <begin position="1"/>
        <end position="19"/>
    </location>
</feature>
<evidence type="ECO:0000256" key="3">
    <source>
        <dbReference type="ARBA" id="ARBA00022741"/>
    </source>
</evidence>
<name>A0A449BVX6_PLAVN</name>
<keyword evidence="6 7" id="KW-0030">Aminoacyl-tRNA synthetase</keyword>
<protein>
    <recommendedName>
        <fullName evidence="1">methionine--tRNA ligase</fullName>
        <ecNumber evidence="1">6.1.1.10</ecNumber>
    </recommendedName>
</protein>
<keyword evidence="3 7" id="KW-0547">Nucleotide-binding</keyword>
<proteinExistence type="inferred from homology"/>
<dbReference type="PRINTS" id="PR01041">
    <property type="entry name" value="TRNASYNTHMET"/>
</dbReference>
<comment type="similarity">
    <text evidence="7">Belongs to the class-I aminoacyl-tRNA synthetase family.</text>
</comment>
<accession>A0A449BVX6</accession>
<organism evidence="10 11">
    <name type="scientific">Plasmodium vinckei vinckei</name>
    <dbReference type="NCBI Taxonomy" id="54757"/>
    <lineage>
        <taxon>Eukaryota</taxon>
        <taxon>Sar</taxon>
        <taxon>Alveolata</taxon>
        <taxon>Apicomplexa</taxon>
        <taxon>Aconoidasida</taxon>
        <taxon>Haemosporida</taxon>
        <taxon>Plasmodiidae</taxon>
        <taxon>Plasmodium</taxon>
        <taxon>Plasmodium (Vinckeia)</taxon>
    </lineage>
</organism>
<evidence type="ECO:0000256" key="5">
    <source>
        <dbReference type="ARBA" id="ARBA00022917"/>
    </source>
</evidence>
<keyword evidence="4 7" id="KW-0067">ATP-binding</keyword>
<keyword evidence="5 7" id="KW-0648">Protein biosynthesis</keyword>
<dbReference type="GO" id="GO:0004825">
    <property type="term" value="F:methionine-tRNA ligase activity"/>
    <property type="evidence" value="ECO:0007669"/>
    <property type="project" value="UniProtKB-EC"/>
</dbReference>
<dbReference type="InterPro" id="IPR015413">
    <property type="entry name" value="Methionyl/Leucyl_tRNA_Synth"/>
</dbReference>
<dbReference type="VEuPathDB" id="PlasmoDB:PVVCY_1200390"/>
<evidence type="ECO:0000256" key="1">
    <source>
        <dbReference type="ARBA" id="ARBA00012838"/>
    </source>
</evidence>
<evidence type="ECO:0000259" key="9">
    <source>
        <dbReference type="Pfam" id="PF09334"/>
    </source>
</evidence>
<dbReference type="OrthoDB" id="24670at2759"/>
<gene>
    <name evidence="10" type="ORF">PVVCY_1200390</name>
</gene>
<dbReference type="GeneID" id="19959581"/>
<evidence type="ECO:0000256" key="6">
    <source>
        <dbReference type="ARBA" id="ARBA00023146"/>
    </source>
</evidence>
<dbReference type="Proteomes" id="UP000290582">
    <property type="component" value="Chromosome PVVCY_12"/>
</dbReference>
<evidence type="ECO:0000256" key="2">
    <source>
        <dbReference type="ARBA" id="ARBA00022598"/>
    </source>
</evidence>
<dbReference type="Gene3D" id="2.170.220.10">
    <property type="match status" value="1"/>
</dbReference>
<reference evidence="10 11" key="1">
    <citation type="submission" date="2019-01" db="EMBL/GenBank/DDBJ databases">
        <authorList>
            <person name="Ramaprasad A."/>
        </authorList>
    </citation>
    <scope>NUCLEOTIDE SEQUENCE [LARGE SCALE GENOMIC DNA]</scope>
</reference>
<dbReference type="AlphaFoldDB" id="A0A449BVX6"/>
<dbReference type="FunFam" id="2.170.220.10:FF:000003">
    <property type="entry name" value="Methionine--tRNA ligase"/>
    <property type="match status" value="1"/>
</dbReference>
<dbReference type="EC" id="6.1.1.10" evidence="1"/>